<accession>A0ABW2V403</accession>
<keyword evidence="4" id="KW-1185">Reference proteome</keyword>
<reference evidence="4" key="1">
    <citation type="journal article" date="2019" name="Int. J. Syst. Evol. Microbiol.">
        <title>The Global Catalogue of Microorganisms (GCM) 10K type strain sequencing project: providing services to taxonomists for standard genome sequencing and annotation.</title>
        <authorList>
            <consortium name="The Broad Institute Genomics Platform"/>
            <consortium name="The Broad Institute Genome Sequencing Center for Infectious Disease"/>
            <person name="Wu L."/>
            <person name="Ma J."/>
        </authorList>
    </citation>
    <scope>NUCLEOTIDE SEQUENCE [LARGE SCALE GENOMIC DNA]</scope>
    <source>
        <strain evidence="4">JCM 18657</strain>
    </source>
</reference>
<gene>
    <name evidence="3" type="ORF">ACFQWB_08725</name>
</gene>
<evidence type="ECO:0000313" key="4">
    <source>
        <dbReference type="Proteomes" id="UP001596528"/>
    </source>
</evidence>
<keyword evidence="1" id="KW-0472">Membrane</keyword>
<keyword evidence="1" id="KW-0812">Transmembrane</keyword>
<feature type="transmembrane region" description="Helical" evidence="1">
    <location>
        <begin position="7"/>
        <end position="23"/>
    </location>
</feature>
<dbReference type="Proteomes" id="UP001596528">
    <property type="component" value="Unassembled WGS sequence"/>
</dbReference>
<evidence type="ECO:0000259" key="2">
    <source>
        <dbReference type="Pfam" id="PF22570"/>
    </source>
</evidence>
<dbReference type="Pfam" id="PF22570">
    <property type="entry name" value="LiaF-TM"/>
    <property type="match status" value="1"/>
</dbReference>
<keyword evidence="1" id="KW-1133">Transmembrane helix</keyword>
<evidence type="ECO:0000256" key="1">
    <source>
        <dbReference type="SAM" id="Phobius"/>
    </source>
</evidence>
<evidence type="ECO:0000313" key="3">
    <source>
        <dbReference type="EMBL" id="MFC7750026.1"/>
    </source>
</evidence>
<dbReference type="RefSeq" id="WP_138788301.1">
    <property type="nucleotide sequence ID" value="NZ_JBHTGQ010000018.1"/>
</dbReference>
<dbReference type="EMBL" id="JBHTGQ010000018">
    <property type="protein sequence ID" value="MFC7750026.1"/>
    <property type="molecule type" value="Genomic_DNA"/>
</dbReference>
<organism evidence="3 4">
    <name type="scientific">Paenibacillus thermoaerophilus</name>
    <dbReference type="NCBI Taxonomy" id="1215385"/>
    <lineage>
        <taxon>Bacteria</taxon>
        <taxon>Bacillati</taxon>
        <taxon>Bacillota</taxon>
        <taxon>Bacilli</taxon>
        <taxon>Bacillales</taxon>
        <taxon>Paenibacillaceae</taxon>
        <taxon>Paenibacillus</taxon>
    </lineage>
</organism>
<comment type="caution">
    <text evidence="3">The sequence shown here is derived from an EMBL/GenBank/DDBJ whole genome shotgun (WGS) entry which is preliminary data.</text>
</comment>
<dbReference type="InterPro" id="IPR054331">
    <property type="entry name" value="LiaF_TM"/>
</dbReference>
<feature type="domain" description="LiaF transmembrane" evidence="2">
    <location>
        <begin position="7"/>
        <end position="93"/>
    </location>
</feature>
<proteinExistence type="predicted"/>
<feature type="transmembrane region" description="Helical" evidence="1">
    <location>
        <begin position="54"/>
        <end position="87"/>
    </location>
</feature>
<name>A0ABW2V403_9BACL</name>
<feature type="transmembrane region" description="Helical" evidence="1">
    <location>
        <begin position="29"/>
        <end position="47"/>
    </location>
</feature>
<protein>
    <recommendedName>
        <fullName evidence="2">LiaF transmembrane domain-containing protein</fullName>
    </recommendedName>
</protein>
<sequence length="95" mass="10697">MRNQKAFGIFLLFCGTLVLLNVLGWSLGWLFKIIIPVAMVAIGYLWVKRGSRFWGWVLTVFGIVCLLGKLTWLIGLAFAAALIWFGISTIRGKTY</sequence>